<evidence type="ECO:0000313" key="2">
    <source>
        <dbReference type="EMBL" id="GIQ84717.1"/>
    </source>
</evidence>
<sequence>MSQPTSSGSGLFRAFTIRLLNRLEDLLALNGLSVPLSLPPSSPSKPVRSYSYTLTPTPSTTPGLDCATIEISLSNVLLPCPLQSPFHSLRELEGVNTHGTILGPSCIPSIYTEGVEGDKNSGRAATDCSKRMTLPCSRGVDGNGTGIDLGILPIVARQHVALNVLSLVNQMAADGSEEYLVQVGASDEGTYLWNKRHATQLSSTVREGERGREREGEGEDVSPRVAEEGGSVATSAPALTEGERQDITSLICGFLGTLDSDGRSPDNPLGIHFCYRTSPTVSYELVDGQFNDEDRAYVASACNAVVTLSEVGAHPLPLACPNTPFTDILPIASNVASLNTHINEGFGLFPVYDENDHPTYYTQRELMEKSKPRIVYAYATKSMLESELSWVGVDLLVCEEVVDGDRSGVGTHQMLDVWYSGVYTDVPVVTPSGLRKLRRDFVDTEFRESTIETSDRDTDGAGPYMRVYMLLDEAMHVMCVNTRLQHVTLLSRTFPSLTEEEQSAQLTGLQETGRFPAQTMGSLPLPNNAPSRVIPLSAYVKSDPNYKIIPSSSMSTRRSTSLPASSRSRRGTSLTSTLSSMIRQSYASHTLTCVVWGVSDNKGVEGEGERQCAMDKEAFEVLLLQLHSEAIRNHMRVSVIVNHSPPSLRRSVERLYLSQKEGFGVCVTLIEEN</sequence>
<evidence type="ECO:0000313" key="3">
    <source>
        <dbReference type="Proteomes" id="UP000265618"/>
    </source>
</evidence>
<comment type="caution">
    <text evidence="2">The sequence shown here is derived from an EMBL/GenBank/DDBJ whole genome shotgun (WGS) entry which is preliminary data.</text>
</comment>
<dbReference type="EMBL" id="BDIP01001590">
    <property type="protein sequence ID" value="GIQ84717.1"/>
    <property type="molecule type" value="Genomic_DNA"/>
</dbReference>
<organism evidence="2 3">
    <name type="scientific">Kipferlia bialata</name>
    <dbReference type="NCBI Taxonomy" id="797122"/>
    <lineage>
        <taxon>Eukaryota</taxon>
        <taxon>Metamonada</taxon>
        <taxon>Carpediemonas-like organisms</taxon>
        <taxon>Kipferlia</taxon>
    </lineage>
</organism>
<name>A0A9K3GJ47_9EUKA</name>
<feature type="region of interest" description="Disordered" evidence="1">
    <location>
        <begin position="550"/>
        <end position="575"/>
    </location>
</feature>
<proteinExistence type="predicted"/>
<keyword evidence="3" id="KW-1185">Reference proteome</keyword>
<dbReference type="AlphaFoldDB" id="A0A9K3GJ47"/>
<gene>
    <name evidence="2" type="ORF">KIPB_006265</name>
</gene>
<dbReference type="Proteomes" id="UP000265618">
    <property type="component" value="Unassembled WGS sequence"/>
</dbReference>
<feature type="region of interest" description="Disordered" evidence="1">
    <location>
        <begin position="202"/>
        <end position="239"/>
    </location>
</feature>
<protein>
    <submittedName>
        <fullName evidence="2">Uncharacterized protein</fullName>
    </submittedName>
</protein>
<feature type="compositionally biased region" description="Low complexity" evidence="1">
    <location>
        <begin position="551"/>
        <end position="561"/>
    </location>
</feature>
<accession>A0A9K3GJ47</accession>
<reference evidence="2 3" key="1">
    <citation type="journal article" date="2018" name="PLoS ONE">
        <title>The draft genome of Kipferlia bialata reveals reductive genome evolution in fornicate parasites.</title>
        <authorList>
            <person name="Tanifuji G."/>
            <person name="Takabayashi S."/>
            <person name="Kume K."/>
            <person name="Takagi M."/>
            <person name="Nakayama T."/>
            <person name="Kamikawa R."/>
            <person name="Inagaki Y."/>
            <person name="Hashimoto T."/>
        </authorList>
    </citation>
    <scope>NUCLEOTIDE SEQUENCE [LARGE SCALE GENOMIC DNA]</scope>
    <source>
        <strain evidence="2">NY0173</strain>
    </source>
</reference>
<feature type="compositionally biased region" description="Basic and acidic residues" evidence="1">
    <location>
        <begin position="206"/>
        <end position="227"/>
    </location>
</feature>
<evidence type="ECO:0000256" key="1">
    <source>
        <dbReference type="SAM" id="MobiDB-lite"/>
    </source>
</evidence>